<name>A0A7S2G2K6_9STRA</name>
<dbReference type="InterPro" id="IPR006439">
    <property type="entry name" value="HAD-SF_hydro_IA"/>
</dbReference>
<dbReference type="CDD" id="cd16415">
    <property type="entry name" value="HAD_dREG-2_like"/>
    <property type="match status" value="1"/>
</dbReference>
<gene>
    <name evidence="2" type="ORF">FPAR1323_LOCUS11944</name>
</gene>
<dbReference type="SFLD" id="SFLDG01129">
    <property type="entry name" value="C1.5:_HAD__Beta-PGM__Phosphata"/>
    <property type="match status" value="1"/>
</dbReference>
<dbReference type="InterPro" id="IPR051828">
    <property type="entry name" value="HAD-like_hydrolase_domain"/>
</dbReference>
<dbReference type="InterPro" id="IPR036412">
    <property type="entry name" value="HAD-like_sf"/>
</dbReference>
<dbReference type="InterPro" id="IPR044924">
    <property type="entry name" value="HAD-SF_hydro_IA_REG-2-like_cap"/>
</dbReference>
<keyword evidence="1" id="KW-0732">Signal</keyword>
<accession>A0A7S2G2K6</accession>
<sequence length="360" mass="39678">MAKPQQPLRLRAAMVAAVAVVLLPMQAVAFMPQTTTSAARWTTSSTARWAEKKAADAEQVQEIELGSAGASEIMLTSEPAGVLPPPITQKPQLITFDATGTLIQLAEPVGMHYRQVLMKHTGIRLPRPDIFTDAFKEVYDAKCQASPCFGCSDSISAQDWWASVVRDTYTKVGVPSDIIDPLFPLLFDELYHEVFTGTDGWELNADTMMVLDKLKEWQETGDGPRLGVISNFDERLPKLLEALGIADYFDIIITSKECGMEKPCRQIFDIALTRLGIYERDAAVHVGNDYDTDVKGATAAGWNALYVKEPAYTNLPAQTTDTPFTVVGDLGKVLDVFGLEDPEQVIITTIHRTGNEHARW</sequence>
<feature type="signal peptide" evidence="1">
    <location>
        <begin position="1"/>
        <end position="29"/>
    </location>
</feature>
<dbReference type="SUPFAM" id="SSF56784">
    <property type="entry name" value="HAD-like"/>
    <property type="match status" value="1"/>
</dbReference>
<feature type="chain" id="PRO_5031153974" description="Haloacid dehalogenase-like hydrolase domain-containing protein 3" evidence="1">
    <location>
        <begin position="30"/>
        <end position="360"/>
    </location>
</feature>
<dbReference type="NCBIfam" id="TIGR02252">
    <property type="entry name" value="DREG-2"/>
    <property type="match status" value="1"/>
</dbReference>
<dbReference type="NCBIfam" id="TIGR01549">
    <property type="entry name" value="HAD-SF-IA-v1"/>
    <property type="match status" value="1"/>
</dbReference>
<dbReference type="SFLD" id="SFLDS00003">
    <property type="entry name" value="Haloacid_Dehalogenase"/>
    <property type="match status" value="1"/>
</dbReference>
<dbReference type="AlphaFoldDB" id="A0A7S2G2K6"/>
<dbReference type="EMBL" id="HBGT01022902">
    <property type="protein sequence ID" value="CAD9429198.1"/>
    <property type="molecule type" value="Transcribed_RNA"/>
</dbReference>
<dbReference type="Gene3D" id="3.40.50.1000">
    <property type="entry name" value="HAD superfamily/HAD-like"/>
    <property type="match status" value="1"/>
</dbReference>
<reference evidence="2" key="1">
    <citation type="submission" date="2021-01" db="EMBL/GenBank/DDBJ databases">
        <authorList>
            <person name="Corre E."/>
            <person name="Pelletier E."/>
            <person name="Niang G."/>
            <person name="Scheremetjew M."/>
            <person name="Finn R."/>
            <person name="Kale V."/>
            <person name="Holt S."/>
            <person name="Cochrane G."/>
            <person name="Meng A."/>
            <person name="Brown T."/>
            <person name="Cohen L."/>
        </authorList>
    </citation>
    <scope>NUCLEOTIDE SEQUENCE</scope>
    <source>
        <strain evidence="2">RCC1693</strain>
    </source>
</reference>
<evidence type="ECO:0000313" key="2">
    <source>
        <dbReference type="EMBL" id="CAD9429198.1"/>
    </source>
</evidence>
<dbReference type="PANTHER" id="PTHR46191">
    <property type="match status" value="1"/>
</dbReference>
<evidence type="ECO:0000256" key="1">
    <source>
        <dbReference type="SAM" id="SignalP"/>
    </source>
</evidence>
<evidence type="ECO:0008006" key="3">
    <source>
        <dbReference type="Google" id="ProtNLM"/>
    </source>
</evidence>
<dbReference type="Gene3D" id="1.10.150.720">
    <property type="entry name" value="Haloacid dehalogenase-like hydrolase"/>
    <property type="match status" value="1"/>
</dbReference>
<dbReference type="InterPro" id="IPR011949">
    <property type="entry name" value="HAD-SF_hydro_IA_REG-2-like"/>
</dbReference>
<dbReference type="PANTHER" id="PTHR46191:SF2">
    <property type="entry name" value="HALOACID DEHALOGENASE-LIKE HYDROLASE DOMAIN-CONTAINING PROTEIN 3"/>
    <property type="match status" value="1"/>
</dbReference>
<protein>
    <recommendedName>
        <fullName evidence="3">Haloacid dehalogenase-like hydrolase domain-containing protein 3</fullName>
    </recommendedName>
</protein>
<organism evidence="2">
    <name type="scientific">Florenciella parvula</name>
    <dbReference type="NCBI Taxonomy" id="236787"/>
    <lineage>
        <taxon>Eukaryota</taxon>
        <taxon>Sar</taxon>
        <taxon>Stramenopiles</taxon>
        <taxon>Ochrophyta</taxon>
        <taxon>Dictyochophyceae</taxon>
        <taxon>Florenciellales</taxon>
        <taxon>Florenciella</taxon>
    </lineage>
</organism>
<dbReference type="InterPro" id="IPR023214">
    <property type="entry name" value="HAD_sf"/>
</dbReference>
<proteinExistence type="predicted"/>
<dbReference type="Pfam" id="PF00702">
    <property type="entry name" value="Hydrolase"/>
    <property type="match status" value="1"/>
</dbReference>